<proteinExistence type="inferred from homology"/>
<evidence type="ECO:0000256" key="2">
    <source>
        <dbReference type="ARBA" id="ARBA00022723"/>
    </source>
</evidence>
<dbReference type="SUPFAM" id="SSF51197">
    <property type="entry name" value="Clavaminate synthase-like"/>
    <property type="match status" value="1"/>
</dbReference>
<evidence type="ECO:0000256" key="1">
    <source>
        <dbReference type="ARBA" id="ARBA00008056"/>
    </source>
</evidence>
<dbReference type="InterPro" id="IPR027443">
    <property type="entry name" value="IPNS-like_sf"/>
</dbReference>
<keyword evidence="2 6" id="KW-0479">Metal-binding</keyword>
<dbReference type="GO" id="GO:0016706">
    <property type="term" value="F:2-oxoglutarate-dependent dioxygenase activity"/>
    <property type="evidence" value="ECO:0007669"/>
    <property type="project" value="UniProtKB-ARBA"/>
</dbReference>
<keyword evidence="3 6" id="KW-0560">Oxidoreductase</keyword>
<evidence type="ECO:0000256" key="5">
    <source>
        <dbReference type="ARBA" id="ARBA00057022"/>
    </source>
</evidence>
<evidence type="ECO:0000313" key="9">
    <source>
        <dbReference type="Proteomes" id="UP001630127"/>
    </source>
</evidence>
<name>A0ABD2ZBN1_9GENT</name>
<feature type="domain" description="Fe2OG dioxygenase" evidence="7">
    <location>
        <begin position="162"/>
        <end position="263"/>
    </location>
</feature>
<dbReference type="EMBL" id="JBJUIK010000010">
    <property type="protein sequence ID" value="KAL3516897.1"/>
    <property type="molecule type" value="Genomic_DNA"/>
</dbReference>
<dbReference type="InterPro" id="IPR005123">
    <property type="entry name" value="Oxoglu/Fe-dep_dioxygenase_dom"/>
</dbReference>
<accession>A0ABD2ZBN1</accession>
<evidence type="ECO:0000313" key="8">
    <source>
        <dbReference type="EMBL" id="KAL3516897.1"/>
    </source>
</evidence>
<evidence type="ECO:0000256" key="4">
    <source>
        <dbReference type="ARBA" id="ARBA00023004"/>
    </source>
</evidence>
<keyword evidence="4 6" id="KW-0408">Iron</keyword>
<dbReference type="GO" id="GO:0002238">
    <property type="term" value="P:response to molecule of fungal origin"/>
    <property type="evidence" value="ECO:0007669"/>
    <property type="project" value="UniProtKB-ARBA"/>
</dbReference>
<dbReference type="GO" id="GO:0009805">
    <property type="term" value="P:coumarin biosynthetic process"/>
    <property type="evidence" value="ECO:0007669"/>
    <property type="project" value="UniProtKB-ARBA"/>
</dbReference>
<dbReference type="InterPro" id="IPR026992">
    <property type="entry name" value="DIOX_N"/>
</dbReference>
<dbReference type="Proteomes" id="UP001630127">
    <property type="component" value="Unassembled WGS sequence"/>
</dbReference>
<dbReference type="GO" id="GO:0046872">
    <property type="term" value="F:metal ion binding"/>
    <property type="evidence" value="ECO:0007669"/>
    <property type="project" value="UniProtKB-KW"/>
</dbReference>
<protein>
    <recommendedName>
        <fullName evidence="7">Fe2OG dioxygenase domain-containing protein</fullName>
    </recommendedName>
</protein>
<organism evidence="8 9">
    <name type="scientific">Cinchona calisaya</name>
    <dbReference type="NCBI Taxonomy" id="153742"/>
    <lineage>
        <taxon>Eukaryota</taxon>
        <taxon>Viridiplantae</taxon>
        <taxon>Streptophyta</taxon>
        <taxon>Embryophyta</taxon>
        <taxon>Tracheophyta</taxon>
        <taxon>Spermatophyta</taxon>
        <taxon>Magnoliopsida</taxon>
        <taxon>eudicotyledons</taxon>
        <taxon>Gunneridae</taxon>
        <taxon>Pentapetalae</taxon>
        <taxon>asterids</taxon>
        <taxon>lamiids</taxon>
        <taxon>Gentianales</taxon>
        <taxon>Rubiaceae</taxon>
        <taxon>Cinchonoideae</taxon>
        <taxon>Cinchoneae</taxon>
        <taxon>Cinchona</taxon>
    </lineage>
</organism>
<dbReference type="Pfam" id="PF03171">
    <property type="entry name" value="2OG-FeII_Oxy"/>
    <property type="match status" value="1"/>
</dbReference>
<reference evidence="8 9" key="1">
    <citation type="submission" date="2024-11" db="EMBL/GenBank/DDBJ databases">
        <title>A near-complete genome assembly of Cinchona calisaya.</title>
        <authorList>
            <person name="Lian D.C."/>
            <person name="Zhao X.W."/>
            <person name="Wei L."/>
        </authorList>
    </citation>
    <scope>NUCLEOTIDE SEQUENCE [LARGE SCALE GENOMIC DNA]</scope>
    <source>
        <tissue evidence="8">Nenye</tissue>
    </source>
</reference>
<comment type="function">
    <text evidence="5">Probable 2-oxoglutarate-dependent dioxygenase that may be involved in glucosinolates biosynthesis. May play a role in the production of aliphatic glucosinolates.</text>
</comment>
<evidence type="ECO:0000256" key="3">
    <source>
        <dbReference type="ARBA" id="ARBA00023002"/>
    </source>
</evidence>
<dbReference type="AlphaFoldDB" id="A0ABD2ZBN1"/>
<dbReference type="PROSITE" id="PS51471">
    <property type="entry name" value="FE2OG_OXY"/>
    <property type="match status" value="1"/>
</dbReference>
<dbReference type="InterPro" id="IPR050231">
    <property type="entry name" value="Iron_ascorbate_oxido_reductase"/>
</dbReference>
<gene>
    <name evidence="8" type="ORF">ACH5RR_023799</name>
</gene>
<comment type="similarity">
    <text evidence="1 6">Belongs to the iron/ascorbate-dependent oxidoreductase family.</text>
</comment>
<dbReference type="FunFam" id="2.60.120.330:FF:000022">
    <property type="entry name" value="Probable 2-oxoglutarate-dependent dioxygenase AOP1.2"/>
    <property type="match status" value="1"/>
</dbReference>
<dbReference type="Pfam" id="PF14226">
    <property type="entry name" value="DIOX_N"/>
    <property type="match status" value="1"/>
</dbReference>
<keyword evidence="9" id="KW-1185">Reference proteome</keyword>
<dbReference type="PANTHER" id="PTHR47990">
    <property type="entry name" value="2-OXOGLUTARATE (2OG) AND FE(II)-DEPENDENT OXYGENASE SUPERFAMILY PROTEIN-RELATED"/>
    <property type="match status" value="1"/>
</dbReference>
<sequence>MESNFKLPITNLALDQGPKSGKSSWIEARKFVTQAFEEYGCFLAVHDKFSSEVSDSIFLELQDLFDLPLEIKVQNTSETPLFGYYGPNPSIPLYESTSIEDATNLEAVERFTKLMWHSKNDHFCEMFHSYAKKVAELNEMVSKMVFESYGVEKYHESHVGSVTYLVRFTKYRVPEQNETNLGVVPHTDKNFITILHQNEANGLEVQLKNGSWISVDFPPSSLVIMAGDAFSAWSNGRVHSPFHRVNMNGKQIRYSIAQFSYCKKLVETPQDLVDEEHPLLYKPFDNFGLLRFISTDEGRKTENQLKAYCGI</sequence>
<evidence type="ECO:0000256" key="6">
    <source>
        <dbReference type="RuleBase" id="RU003682"/>
    </source>
</evidence>
<comment type="caution">
    <text evidence="8">The sequence shown here is derived from an EMBL/GenBank/DDBJ whole genome shotgun (WGS) entry which is preliminary data.</text>
</comment>
<dbReference type="InterPro" id="IPR044861">
    <property type="entry name" value="IPNS-like_FE2OG_OXY"/>
</dbReference>
<dbReference type="Gene3D" id="2.60.120.330">
    <property type="entry name" value="B-lactam Antibiotic, Isopenicillin N Synthase, Chain"/>
    <property type="match status" value="1"/>
</dbReference>
<evidence type="ECO:0000259" key="7">
    <source>
        <dbReference type="PROSITE" id="PS51471"/>
    </source>
</evidence>